<dbReference type="InterPro" id="IPR003329">
    <property type="entry name" value="Cytidylyl_trans"/>
</dbReference>
<dbReference type="NCBIfam" id="NF003952">
    <property type="entry name" value="PRK05450.1-5"/>
    <property type="match status" value="1"/>
</dbReference>
<sequence>MSFFSIGTIFVMYTAIIIPARYASTRLPGKPLAMIRGQTMLQRVVRLSLAAAEGLKNVSVVVATDDSRIVQHCDELGVISVMTSPDAPSGTDRVAEAIRHLPSKPDFVLNMQGDAPLTPPDFLRALIDAFAASPCDAVTPVTQLSWKQLDSLRQNKLLTPFSGTTAVFNEKTGNAFWFSKNIIPAIRKEEELRQKNDLSPVFRHIGLYGYSVDMLEQYITLPESFFEKMEGLEQLRILENGYTLRCIPVDYKGRANMSGIDSPEDVARAEALIAQYGELLESR</sequence>
<dbReference type="Gene3D" id="3.90.550.10">
    <property type="entry name" value="Spore Coat Polysaccharide Biosynthesis Protein SpsA, Chain A"/>
    <property type="match status" value="1"/>
</dbReference>
<dbReference type="CDD" id="cd02517">
    <property type="entry name" value="CMP-KDO-Synthetase"/>
    <property type="match status" value="1"/>
</dbReference>
<dbReference type="AlphaFoldDB" id="A0A0W0ZK36"/>
<evidence type="ECO:0000313" key="5">
    <source>
        <dbReference type="EMBL" id="KTD69344.1"/>
    </source>
</evidence>
<keyword evidence="4" id="KW-1133">Transmembrane helix</keyword>
<comment type="caution">
    <text evidence="5">The sequence shown here is derived from an EMBL/GenBank/DDBJ whole genome shotgun (WGS) entry which is preliminary data.</text>
</comment>
<dbReference type="InterPro" id="IPR029044">
    <property type="entry name" value="Nucleotide-diphossugar_trans"/>
</dbReference>
<dbReference type="GO" id="GO:0008690">
    <property type="term" value="F:3-deoxy-manno-octulosonate cytidylyltransferase activity"/>
    <property type="evidence" value="ECO:0007669"/>
    <property type="project" value="UniProtKB-EC"/>
</dbReference>
<keyword evidence="4" id="KW-0812">Transmembrane</keyword>
<feature type="transmembrane region" description="Helical" evidence="4">
    <location>
        <begin position="6"/>
        <end position="24"/>
    </location>
</feature>
<dbReference type="EC" id="2.7.7.38" evidence="5"/>
<keyword evidence="1 5" id="KW-0808">Transferase</keyword>
<gene>
    <name evidence="5" type="primary">kdsB</name>
    <name evidence="5" type="ORF">Lste_2502</name>
</gene>
<dbReference type="PATRIC" id="fig|947033.5.peg.2656"/>
<keyword evidence="3" id="KW-0448">Lipopolysaccharide biosynthesis</keyword>
<dbReference type="GO" id="GO:0005829">
    <property type="term" value="C:cytosol"/>
    <property type="evidence" value="ECO:0007669"/>
    <property type="project" value="TreeGrafter"/>
</dbReference>
<dbReference type="InterPro" id="IPR004528">
    <property type="entry name" value="KdsB"/>
</dbReference>
<evidence type="ECO:0000256" key="2">
    <source>
        <dbReference type="ARBA" id="ARBA00022695"/>
    </source>
</evidence>
<keyword evidence="6" id="KW-1185">Reference proteome</keyword>
<evidence type="ECO:0000313" key="6">
    <source>
        <dbReference type="Proteomes" id="UP000054926"/>
    </source>
</evidence>
<evidence type="ECO:0000256" key="3">
    <source>
        <dbReference type="ARBA" id="ARBA00022985"/>
    </source>
</evidence>
<protein>
    <submittedName>
        <fullName evidence="5">3-deoxy-manno-octulosonate cytidylyltransferase</fullName>
        <ecNumber evidence="5">2.7.7.38</ecNumber>
    </submittedName>
</protein>
<accession>A0A0W0ZK36</accession>
<dbReference type="GO" id="GO:0009103">
    <property type="term" value="P:lipopolysaccharide biosynthetic process"/>
    <property type="evidence" value="ECO:0007669"/>
    <property type="project" value="UniProtKB-KW"/>
</dbReference>
<dbReference type="NCBIfam" id="TIGR00466">
    <property type="entry name" value="kdsB"/>
    <property type="match status" value="1"/>
</dbReference>
<evidence type="ECO:0000256" key="4">
    <source>
        <dbReference type="SAM" id="Phobius"/>
    </source>
</evidence>
<proteinExistence type="predicted"/>
<name>A0A0W0ZK36_9GAMM</name>
<organism evidence="5 6">
    <name type="scientific">Legionella steelei</name>
    <dbReference type="NCBI Taxonomy" id="947033"/>
    <lineage>
        <taxon>Bacteria</taxon>
        <taxon>Pseudomonadati</taxon>
        <taxon>Pseudomonadota</taxon>
        <taxon>Gammaproteobacteria</taxon>
        <taxon>Legionellales</taxon>
        <taxon>Legionellaceae</taxon>
        <taxon>Legionella</taxon>
    </lineage>
</organism>
<dbReference type="Proteomes" id="UP000054926">
    <property type="component" value="Unassembled WGS sequence"/>
</dbReference>
<keyword evidence="2 5" id="KW-0548">Nucleotidyltransferase</keyword>
<dbReference type="Pfam" id="PF02348">
    <property type="entry name" value="CTP_transf_3"/>
    <property type="match status" value="1"/>
</dbReference>
<reference evidence="5 6" key="1">
    <citation type="submission" date="2015-11" db="EMBL/GenBank/DDBJ databases">
        <title>Genomic analysis of 38 Legionella species identifies large and diverse effector repertoires.</title>
        <authorList>
            <person name="Burstein D."/>
            <person name="Amaro F."/>
            <person name="Zusman T."/>
            <person name="Lifshitz Z."/>
            <person name="Cohen O."/>
            <person name="Gilbert J.A."/>
            <person name="Pupko T."/>
            <person name="Shuman H.A."/>
            <person name="Segal G."/>
        </authorList>
    </citation>
    <scope>NUCLEOTIDE SEQUENCE [LARGE SCALE GENOMIC DNA]</scope>
    <source>
        <strain evidence="5 6">IMVS3376</strain>
    </source>
</reference>
<dbReference type="EMBL" id="LNYY01000019">
    <property type="protein sequence ID" value="KTD69344.1"/>
    <property type="molecule type" value="Genomic_DNA"/>
</dbReference>
<dbReference type="PANTHER" id="PTHR42866">
    <property type="entry name" value="3-DEOXY-MANNO-OCTULOSONATE CYTIDYLYLTRANSFERASE"/>
    <property type="match status" value="1"/>
</dbReference>
<keyword evidence="4" id="KW-0472">Membrane</keyword>
<dbReference type="STRING" id="947033.Lste_2502"/>
<dbReference type="PANTHER" id="PTHR42866:SF2">
    <property type="entry name" value="3-DEOXY-MANNO-OCTULOSONATE CYTIDYLYLTRANSFERASE, MITOCHONDRIAL"/>
    <property type="match status" value="1"/>
</dbReference>
<evidence type="ECO:0000256" key="1">
    <source>
        <dbReference type="ARBA" id="ARBA00022679"/>
    </source>
</evidence>
<dbReference type="SUPFAM" id="SSF53448">
    <property type="entry name" value="Nucleotide-diphospho-sugar transferases"/>
    <property type="match status" value="1"/>
</dbReference>